<dbReference type="SUPFAM" id="SSF52047">
    <property type="entry name" value="RNI-like"/>
    <property type="match status" value="1"/>
</dbReference>
<evidence type="ECO:0000313" key="3">
    <source>
        <dbReference type="Proteomes" id="UP000663827"/>
    </source>
</evidence>
<evidence type="ECO:0000256" key="1">
    <source>
        <dbReference type="SAM" id="MobiDB-lite"/>
    </source>
</evidence>
<feature type="compositionally biased region" description="Acidic residues" evidence="1">
    <location>
        <begin position="250"/>
        <end position="284"/>
    </location>
</feature>
<sequence>MSPPPLPPTFSAIREWELAGLSLSSALDKYLNLSNHLGSKSMRENAHPQQITTRIDSTLQSLHPIISQKFTLAHSALTQTRTQLASPFYRLPREILTEIFMRVVSVFTPIDQDTSEAVSMETTLLAMFRNLYSLQSVCRLWRDAILSRGVFWHFAPTYCADIPALRCTQATDLTLERMDGDIYLTAVVKSHTSGLLRTLKVSSRLRKAIITPDSRSTISDLIDRLTEPKPPYILSELSLHEEVNNLKEDDYSDQDEGQNGEQNGEQEGEDAESEDEDEDEDETSEQGAFQILSKTSASWDSFCKLLRWVSILRLCGTHFPWNHMAVSHRLVELELKNIKMGTDRGDFVNFLTKVSFAPNLRNLRIISVETSFDSRSLSRVRPELKLFLPSLESLLIADLPCNTLHTVMDYITADSHHRTLYLTERCTRLVDHPHNTTSFEAIWGHFEAVQAPVHTLVLSGEQAEWLSTPELHSLLGSLISLKTLKLSDWTLGEGESRAIIGPRIEVSETEDDEFPALEQLELSRIRIQDEEWLKKIVTRHPIKRMVIGGYIDRGTDGQSDFSPLRGDEPILDWLRLNVPDFTFTNETAQPSEYFCLM</sequence>
<organism evidence="2 3">
    <name type="scientific">Rhizoctonia solani</name>
    <dbReference type="NCBI Taxonomy" id="456999"/>
    <lineage>
        <taxon>Eukaryota</taxon>
        <taxon>Fungi</taxon>
        <taxon>Dikarya</taxon>
        <taxon>Basidiomycota</taxon>
        <taxon>Agaricomycotina</taxon>
        <taxon>Agaricomycetes</taxon>
        <taxon>Cantharellales</taxon>
        <taxon>Ceratobasidiaceae</taxon>
        <taxon>Rhizoctonia</taxon>
    </lineage>
</organism>
<dbReference type="AlphaFoldDB" id="A0A8H3E469"/>
<proteinExistence type="predicted"/>
<evidence type="ECO:0008006" key="4">
    <source>
        <dbReference type="Google" id="ProtNLM"/>
    </source>
</evidence>
<feature type="region of interest" description="Disordered" evidence="1">
    <location>
        <begin position="249"/>
        <end position="286"/>
    </location>
</feature>
<reference evidence="2" key="1">
    <citation type="submission" date="2021-01" db="EMBL/GenBank/DDBJ databases">
        <authorList>
            <person name="Kaushik A."/>
        </authorList>
    </citation>
    <scope>NUCLEOTIDE SEQUENCE</scope>
    <source>
        <strain evidence="2">AG5</strain>
    </source>
</reference>
<dbReference type="Proteomes" id="UP000663827">
    <property type="component" value="Unassembled WGS sequence"/>
</dbReference>
<name>A0A8H3E469_9AGAM</name>
<comment type="caution">
    <text evidence="2">The sequence shown here is derived from an EMBL/GenBank/DDBJ whole genome shotgun (WGS) entry which is preliminary data.</text>
</comment>
<dbReference type="EMBL" id="CAJNJQ010001552">
    <property type="protein sequence ID" value="CAE7143097.1"/>
    <property type="molecule type" value="Genomic_DNA"/>
</dbReference>
<evidence type="ECO:0000313" key="2">
    <source>
        <dbReference type="EMBL" id="CAE7143097.1"/>
    </source>
</evidence>
<accession>A0A8H3E469</accession>
<gene>
    <name evidence="2" type="ORF">RDB_LOCUS76985</name>
</gene>
<protein>
    <recommendedName>
        <fullName evidence="4">F-box domain-containing protein</fullName>
    </recommendedName>
</protein>